<dbReference type="PANTHER" id="PTHR33332">
    <property type="entry name" value="REVERSE TRANSCRIPTASE DOMAIN-CONTAINING PROTEIN"/>
    <property type="match status" value="1"/>
</dbReference>
<feature type="region of interest" description="Disordered" evidence="1">
    <location>
        <begin position="406"/>
        <end position="468"/>
    </location>
</feature>
<comment type="caution">
    <text evidence="2">The sequence shown here is derived from an EMBL/GenBank/DDBJ whole genome shotgun (WGS) entry which is preliminary data.</text>
</comment>
<evidence type="ECO:0000313" key="2">
    <source>
        <dbReference type="EMBL" id="CAB4006652.1"/>
    </source>
</evidence>
<feature type="compositionally biased region" description="Basic and acidic residues" evidence="1">
    <location>
        <begin position="446"/>
        <end position="461"/>
    </location>
</feature>
<proteinExistence type="predicted"/>
<dbReference type="PROSITE" id="PS50878">
    <property type="entry name" value="RT_POL"/>
    <property type="match status" value="1"/>
</dbReference>
<dbReference type="InterPro" id="IPR000477">
    <property type="entry name" value="RT_dom"/>
</dbReference>
<accession>A0A7D9EF45</accession>
<organism evidence="2 3">
    <name type="scientific">Paramuricea clavata</name>
    <name type="common">Red gorgonian</name>
    <name type="synonym">Violescent sea-whip</name>
    <dbReference type="NCBI Taxonomy" id="317549"/>
    <lineage>
        <taxon>Eukaryota</taxon>
        <taxon>Metazoa</taxon>
        <taxon>Cnidaria</taxon>
        <taxon>Anthozoa</taxon>
        <taxon>Octocorallia</taxon>
        <taxon>Malacalcyonacea</taxon>
        <taxon>Plexauridae</taxon>
        <taxon>Paramuricea</taxon>
    </lineage>
</organism>
<feature type="compositionally biased region" description="Basic and acidic residues" evidence="1">
    <location>
        <begin position="406"/>
        <end position="437"/>
    </location>
</feature>
<dbReference type="Proteomes" id="UP001152795">
    <property type="component" value="Unassembled WGS sequence"/>
</dbReference>
<evidence type="ECO:0000313" key="3">
    <source>
        <dbReference type="Proteomes" id="UP001152795"/>
    </source>
</evidence>
<dbReference type="EMBL" id="CACRXK020005563">
    <property type="protein sequence ID" value="CAB4006652.1"/>
    <property type="molecule type" value="Genomic_DNA"/>
</dbReference>
<evidence type="ECO:0000256" key="1">
    <source>
        <dbReference type="SAM" id="MobiDB-lite"/>
    </source>
</evidence>
<keyword evidence="3" id="KW-1185">Reference proteome</keyword>
<protein>
    <submittedName>
        <fullName evidence="2">Uncharacterized protein</fullName>
    </submittedName>
</protein>
<dbReference type="OrthoDB" id="2158812at2759"/>
<dbReference type="AlphaFoldDB" id="A0A7D9EF45"/>
<dbReference type="Pfam" id="PF00078">
    <property type="entry name" value="RVT_1"/>
    <property type="match status" value="1"/>
</dbReference>
<name>A0A7D9EF45_PARCT</name>
<sequence length="506" mass="58144">MKLTNLDVPPILINWCANFLQDRQLRVKLGEIRSNWKQIKAGVPQGTILGPLFFLVMINDLTTTTTTHPLYKYVDDCSTYEVVSRPACNSILQLDISTICDWSNTNNMRLNAKKTKEFRVSFLQSEPEFDHLTINGSPLEVVDSFKLLGITLSSDLSWNIHVSNISAKASKRLYALRIMKRHGVPVKNLISIFCSFIRPVLEYACQVWHSSLPLMLSDQIEHIQKRALKIVFPHHSYAEALDKAKLKTLQERREIQCLSLYQSILKDDNKLNNLLPSPITHKVGIKPQKAKNFRWKPKHDISLLIEVISTEPYRWRHGSRECGEAFRRVAENLKLIPNSAFPISLNQRGVRTRFFELLDSFKKQESTEARATGIDAEFDEKTQLLTDIHNRMKDFELGFVQEIEKKQEQQEKEKATAEEMQRKASEKLGETSQRKELVTPSKKRKSTEFVENLKQKEEGNRLNKGSYKYSRGRIKIGRTKARFPTRDAKSNVGAIENAATISSSNV</sequence>
<gene>
    <name evidence="2" type="ORF">PACLA_8A042919</name>
</gene>
<reference evidence="2" key="1">
    <citation type="submission" date="2020-04" db="EMBL/GenBank/DDBJ databases">
        <authorList>
            <person name="Alioto T."/>
            <person name="Alioto T."/>
            <person name="Gomez Garrido J."/>
        </authorList>
    </citation>
    <scope>NUCLEOTIDE SEQUENCE</scope>
    <source>
        <strain evidence="2">A484AB</strain>
    </source>
</reference>